<organism evidence="1 2">
    <name type="scientific">Neobacillus mesonae</name>
    <dbReference type="NCBI Taxonomy" id="1193713"/>
    <lineage>
        <taxon>Bacteria</taxon>
        <taxon>Bacillati</taxon>
        <taxon>Bacillota</taxon>
        <taxon>Bacilli</taxon>
        <taxon>Bacillales</taxon>
        <taxon>Bacillaceae</taxon>
        <taxon>Neobacillus</taxon>
    </lineage>
</organism>
<dbReference type="AlphaFoldDB" id="A0A3T0HSR5"/>
<accession>A0A3T0HSR5</accession>
<dbReference type="STRING" id="1193713.GCA_001636315_02944"/>
<dbReference type="Proteomes" id="UP000282892">
    <property type="component" value="Chromosome"/>
</dbReference>
<sequence>MKASTEAFSVSELYLLAAAFGGNVLFGLPEKEILQFQGEEVFQVAQRRLIEKGIVSPEGKITQIGAIIIQTIEAYHQSKKYVRINNLMFAFAFRDKESDEVIVLVELEEQGHYQLRIISKATALRILTEKFPLVAREPEEDEKNFLKVELSHQERREMEEFEPEQMLMNLEFFHLTEEPRERFNARYYQQWLIFTKDEKLIMVDTVNRKYYHASQYWFLKLLFDEMDFPYKEEKSYA</sequence>
<proteinExistence type="predicted"/>
<dbReference type="Pfam" id="PF16887">
    <property type="entry name" value="DUF5081"/>
    <property type="match status" value="1"/>
</dbReference>
<dbReference type="KEGG" id="nmk:CHR53_02105"/>
<evidence type="ECO:0000313" key="2">
    <source>
        <dbReference type="Proteomes" id="UP000282892"/>
    </source>
</evidence>
<gene>
    <name evidence="1" type="ORF">CHR53_02105</name>
</gene>
<name>A0A3T0HSR5_9BACI</name>
<dbReference type="OrthoDB" id="2339813at2"/>
<dbReference type="EMBL" id="CP022572">
    <property type="protein sequence ID" value="AZU60154.1"/>
    <property type="molecule type" value="Genomic_DNA"/>
</dbReference>
<evidence type="ECO:0000313" key="1">
    <source>
        <dbReference type="EMBL" id="AZU60154.1"/>
    </source>
</evidence>
<dbReference type="RefSeq" id="WP_127484687.1">
    <property type="nucleotide sequence ID" value="NZ_CP022572.1"/>
</dbReference>
<protein>
    <submittedName>
        <fullName evidence="1">DUF5081 domain-containing protein</fullName>
    </submittedName>
</protein>
<keyword evidence="2" id="KW-1185">Reference proteome</keyword>
<reference evidence="1 2" key="1">
    <citation type="submission" date="2017-07" db="EMBL/GenBank/DDBJ databases">
        <title>The complete genome sequence of Bacillus mesonae strain H20-5, an efficient strain improving plant abiotic stress resistance.</title>
        <authorList>
            <person name="Kim S.Y."/>
            <person name="Song H."/>
            <person name="Sang M.K."/>
            <person name="Weon H.-Y."/>
            <person name="Song J."/>
        </authorList>
    </citation>
    <scope>NUCLEOTIDE SEQUENCE [LARGE SCALE GENOMIC DNA]</scope>
    <source>
        <strain evidence="1 2">H20-5</strain>
    </source>
</reference>
<dbReference type="InterPro" id="IPR031682">
    <property type="entry name" value="EsaE"/>
</dbReference>